<feature type="region of interest" description="Disordered" evidence="1">
    <location>
        <begin position="448"/>
        <end position="508"/>
    </location>
</feature>
<dbReference type="InterPro" id="IPR009057">
    <property type="entry name" value="Homeodomain-like_sf"/>
</dbReference>
<gene>
    <name evidence="3" type="ORF">KUTeg_023365</name>
</gene>
<feature type="domain" description="Transcription factor TFIIIB component B'' Myb" evidence="2">
    <location>
        <begin position="547"/>
        <end position="592"/>
    </location>
</feature>
<dbReference type="PANTHER" id="PTHR22929:SF0">
    <property type="entry name" value="TRANSCRIPTION FACTOR TFIIIB COMPONENT B'' HOMOLOG"/>
    <property type="match status" value="1"/>
</dbReference>
<evidence type="ECO:0000259" key="2">
    <source>
        <dbReference type="Pfam" id="PF15963"/>
    </source>
</evidence>
<evidence type="ECO:0000313" key="3">
    <source>
        <dbReference type="EMBL" id="KAJ8299305.1"/>
    </source>
</evidence>
<protein>
    <recommendedName>
        <fullName evidence="2">Transcription factor TFIIIB component B'' Myb domain-containing protein</fullName>
    </recommendedName>
</protein>
<proteinExistence type="predicted"/>
<feature type="region of interest" description="Disordered" evidence="1">
    <location>
        <begin position="75"/>
        <end position="261"/>
    </location>
</feature>
<evidence type="ECO:0000313" key="4">
    <source>
        <dbReference type="Proteomes" id="UP001217089"/>
    </source>
</evidence>
<feature type="compositionally biased region" description="Acidic residues" evidence="1">
    <location>
        <begin position="480"/>
        <end position="490"/>
    </location>
</feature>
<feature type="compositionally biased region" description="Basic and acidic residues" evidence="1">
    <location>
        <begin position="182"/>
        <end position="204"/>
    </location>
</feature>
<evidence type="ECO:0000256" key="1">
    <source>
        <dbReference type="SAM" id="MobiDB-lite"/>
    </source>
</evidence>
<dbReference type="Pfam" id="PF15963">
    <property type="entry name" value="Myb_DNA-bind_7"/>
    <property type="match status" value="1"/>
</dbReference>
<dbReference type="SUPFAM" id="SSF46689">
    <property type="entry name" value="Homeodomain-like"/>
    <property type="match status" value="1"/>
</dbReference>
<feature type="compositionally biased region" description="Polar residues" evidence="1">
    <location>
        <begin position="23"/>
        <end position="35"/>
    </location>
</feature>
<dbReference type="PANTHER" id="PTHR22929">
    <property type="entry name" value="RNA POLYMERASE III TRANSCRIPTION INITIATION FACTOR B"/>
    <property type="match status" value="1"/>
</dbReference>
<feature type="compositionally biased region" description="Polar residues" evidence="1">
    <location>
        <begin position="98"/>
        <end position="110"/>
    </location>
</feature>
<sequence length="593" mass="65888">MATRRSRLQIKPNLGPKGVTKPQGPTTKSSTPVDTTVKIDSNKSVENSAKLESVGIEVTAKIPEEMPKQLTNIVSDNETAQKVNDNSSESKVVGDNNKAGSTTEPSNIECTKTEPVFTLSKNQDKLSTSKTSSDDTTEEKTVELPAKKLPSIRNRLPKAKPNIPSRSGSVRLQSNSSTNDIRQQESRHMLDNSSEIEKKTDDSSKNQQKSLNTERETNKDQPAPNKDTEIQNISVKSDLLGDSKGSQENTQKDQQKAMGNVPEIVVQPPAVEQVQPLMASMNVTSTPEKRPTEVTSSPLKPLLIRNRLPKAKPNLTDLTRNRRLTPTSQGFQQSPLKSPLKSPMKLVRPSASPLKAVKDLSMLDNVTEPPETSSKEVNVTAPPAVITLPSAQDKHPLVEQQQAEKRNRTMSISEAATVKPRIKRPKVIPSADAPADRTKMKMAELIYWNPSRNPMKQKNNEPKPSTPLKSLPMTKTRDDNSDDDMDEENLDKEMDKSEDMPAPQVKIGPNGEIILNEASLVIENKAPTIEEDSSIIDETDSFVTYGSFREKRTRAFWSEKETEKFFKALSYIGTDFSLMKKVFPQRTRVELKF</sequence>
<feature type="region of interest" description="Disordered" evidence="1">
    <location>
        <begin position="283"/>
        <end position="421"/>
    </location>
</feature>
<feature type="compositionally biased region" description="Polar residues" evidence="1">
    <location>
        <begin position="75"/>
        <end position="90"/>
    </location>
</feature>
<feature type="compositionally biased region" description="Polar residues" evidence="1">
    <location>
        <begin position="164"/>
        <end position="181"/>
    </location>
</feature>
<feature type="compositionally biased region" description="Polar residues" evidence="1">
    <location>
        <begin position="324"/>
        <end position="336"/>
    </location>
</feature>
<dbReference type="EMBL" id="JARBDR010000921">
    <property type="protein sequence ID" value="KAJ8299305.1"/>
    <property type="molecule type" value="Genomic_DNA"/>
</dbReference>
<accession>A0ABQ9E750</accession>
<reference evidence="3 4" key="1">
    <citation type="submission" date="2022-12" db="EMBL/GenBank/DDBJ databases">
        <title>Chromosome-level genome of Tegillarca granosa.</title>
        <authorList>
            <person name="Kim J."/>
        </authorList>
    </citation>
    <scope>NUCLEOTIDE SEQUENCE [LARGE SCALE GENOMIC DNA]</scope>
    <source>
        <strain evidence="3">Teg-2019</strain>
        <tissue evidence="3">Adductor muscle</tissue>
    </source>
</reference>
<comment type="caution">
    <text evidence="3">The sequence shown here is derived from an EMBL/GenBank/DDBJ whole genome shotgun (WGS) entry which is preliminary data.</text>
</comment>
<feature type="compositionally biased region" description="Basic and acidic residues" evidence="1">
    <location>
        <begin position="392"/>
        <end position="407"/>
    </location>
</feature>
<dbReference type="InterPro" id="IPR039467">
    <property type="entry name" value="TFIIIB_B''_Myb"/>
</dbReference>
<name>A0ABQ9E750_TEGGR</name>
<organism evidence="3 4">
    <name type="scientific">Tegillarca granosa</name>
    <name type="common">Malaysian cockle</name>
    <name type="synonym">Anadara granosa</name>
    <dbReference type="NCBI Taxonomy" id="220873"/>
    <lineage>
        <taxon>Eukaryota</taxon>
        <taxon>Metazoa</taxon>
        <taxon>Spiralia</taxon>
        <taxon>Lophotrochozoa</taxon>
        <taxon>Mollusca</taxon>
        <taxon>Bivalvia</taxon>
        <taxon>Autobranchia</taxon>
        <taxon>Pteriomorphia</taxon>
        <taxon>Arcoida</taxon>
        <taxon>Arcoidea</taxon>
        <taxon>Arcidae</taxon>
        <taxon>Tegillarca</taxon>
    </lineage>
</organism>
<dbReference type="Proteomes" id="UP001217089">
    <property type="component" value="Unassembled WGS sequence"/>
</dbReference>
<keyword evidence="4" id="KW-1185">Reference proteome</keyword>
<feature type="region of interest" description="Disordered" evidence="1">
    <location>
        <begin position="1"/>
        <end position="35"/>
    </location>
</feature>